<dbReference type="Proteomes" id="UP001275084">
    <property type="component" value="Unassembled WGS sequence"/>
</dbReference>
<accession>A0AAJ0HAS5</accession>
<organism evidence="2 3">
    <name type="scientific">Lasiosphaeria hispida</name>
    <dbReference type="NCBI Taxonomy" id="260671"/>
    <lineage>
        <taxon>Eukaryota</taxon>
        <taxon>Fungi</taxon>
        <taxon>Dikarya</taxon>
        <taxon>Ascomycota</taxon>
        <taxon>Pezizomycotina</taxon>
        <taxon>Sordariomycetes</taxon>
        <taxon>Sordariomycetidae</taxon>
        <taxon>Sordariales</taxon>
        <taxon>Lasiosphaeriaceae</taxon>
        <taxon>Lasiosphaeria</taxon>
    </lineage>
</organism>
<name>A0AAJ0HAS5_9PEZI</name>
<proteinExistence type="predicted"/>
<reference evidence="2" key="2">
    <citation type="submission" date="2023-06" db="EMBL/GenBank/DDBJ databases">
        <authorList>
            <consortium name="Lawrence Berkeley National Laboratory"/>
            <person name="Haridas S."/>
            <person name="Hensen N."/>
            <person name="Bonometti L."/>
            <person name="Westerberg I."/>
            <person name="Brannstrom I.O."/>
            <person name="Guillou S."/>
            <person name="Cros-Aarteil S."/>
            <person name="Calhoun S."/>
            <person name="Kuo A."/>
            <person name="Mondo S."/>
            <person name="Pangilinan J."/>
            <person name="Riley R."/>
            <person name="Labutti K."/>
            <person name="Andreopoulos B."/>
            <person name="Lipzen A."/>
            <person name="Chen C."/>
            <person name="Yanf M."/>
            <person name="Daum C."/>
            <person name="Ng V."/>
            <person name="Clum A."/>
            <person name="Steindorff A."/>
            <person name="Ohm R."/>
            <person name="Martin F."/>
            <person name="Silar P."/>
            <person name="Natvig D."/>
            <person name="Lalanne C."/>
            <person name="Gautier V."/>
            <person name="Ament-Velasquez S.L."/>
            <person name="Kruys A."/>
            <person name="Hutchinson M.I."/>
            <person name="Powell A.J."/>
            <person name="Barry K."/>
            <person name="Miller A.N."/>
            <person name="Grigoriev I.V."/>
            <person name="Debuchy R."/>
            <person name="Gladieux P."/>
            <person name="Thoren M.H."/>
            <person name="Johannesson H."/>
        </authorList>
    </citation>
    <scope>NUCLEOTIDE SEQUENCE</scope>
    <source>
        <strain evidence="2">CBS 955.72</strain>
    </source>
</reference>
<feature type="chain" id="PRO_5042614738" description="Secreted protein" evidence="1">
    <location>
        <begin position="22"/>
        <end position="93"/>
    </location>
</feature>
<evidence type="ECO:0000313" key="3">
    <source>
        <dbReference type="Proteomes" id="UP001275084"/>
    </source>
</evidence>
<feature type="signal peptide" evidence="1">
    <location>
        <begin position="1"/>
        <end position="21"/>
    </location>
</feature>
<gene>
    <name evidence="2" type="ORF">B0T25DRAFT_551322</name>
</gene>
<evidence type="ECO:0008006" key="4">
    <source>
        <dbReference type="Google" id="ProtNLM"/>
    </source>
</evidence>
<reference evidence="2" key="1">
    <citation type="journal article" date="2023" name="Mol. Phylogenet. Evol.">
        <title>Genome-scale phylogeny and comparative genomics of the fungal order Sordariales.</title>
        <authorList>
            <person name="Hensen N."/>
            <person name="Bonometti L."/>
            <person name="Westerberg I."/>
            <person name="Brannstrom I.O."/>
            <person name="Guillou S."/>
            <person name="Cros-Aarteil S."/>
            <person name="Calhoun S."/>
            <person name="Haridas S."/>
            <person name="Kuo A."/>
            <person name="Mondo S."/>
            <person name="Pangilinan J."/>
            <person name="Riley R."/>
            <person name="LaButti K."/>
            <person name="Andreopoulos B."/>
            <person name="Lipzen A."/>
            <person name="Chen C."/>
            <person name="Yan M."/>
            <person name="Daum C."/>
            <person name="Ng V."/>
            <person name="Clum A."/>
            <person name="Steindorff A."/>
            <person name="Ohm R.A."/>
            <person name="Martin F."/>
            <person name="Silar P."/>
            <person name="Natvig D.O."/>
            <person name="Lalanne C."/>
            <person name="Gautier V."/>
            <person name="Ament-Velasquez S.L."/>
            <person name="Kruys A."/>
            <person name="Hutchinson M.I."/>
            <person name="Powell A.J."/>
            <person name="Barry K."/>
            <person name="Miller A.N."/>
            <person name="Grigoriev I.V."/>
            <person name="Debuchy R."/>
            <person name="Gladieux P."/>
            <person name="Hiltunen Thoren M."/>
            <person name="Johannesson H."/>
        </authorList>
    </citation>
    <scope>NUCLEOTIDE SEQUENCE</scope>
    <source>
        <strain evidence="2">CBS 955.72</strain>
    </source>
</reference>
<evidence type="ECO:0000256" key="1">
    <source>
        <dbReference type="SAM" id="SignalP"/>
    </source>
</evidence>
<evidence type="ECO:0000313" key="2">
    <source>
        <dbReference type="EMBL" id="KAK3346179.1"/>
    </source>
</evidence>
<dbReference type="AlphaFoldDB" id="A0AAJ0HAS5"/>
<keyword evidence="3" id="KW-1185">Reference proteome</keyword>
<comment type="caution">
    <text evidence="2">The sequence shown here is derived from an EMBL/GenBank/DDBJ whole genome shotgun (WGS) entry which is preliminary data.</text>
</comment>
<protein>
    <recommendedName>
        <fullName evidence="4">Secreted protein</fullName>
    </recommendedName>
</protein>
<dbReference type="EMBL" id="JAUIQD010000006">
    <property type="protein sequence ID" value="KAK3346179.1"/>
    <property type="molecule type" value="Genomic_DNA"/>
</dbReference>
<keyword evidence="1" id="KW-0732">Signal</keyword>
<sequence>MQTAAAAAAAAALFWVNSVGCRLTKDDTNMDAEQLSVRAQFRIEVFPRKSVTGGGRASIPNVGGSTYSPTWMTLRLPHGLSLKGILMYWPLKR</sequence>